<reference evidence="1" key="1">
    <citation type="submission" date="2019-08" db="EMBL/GenBank/DDBJ databases">
        <authorList>
            <person name="Kucharzyk K."/>
            <person name="Murdoch R.W."/>
            <person name="Higgins S."/>
            <person name="Loffler F."/>
        </authorList>
    </citation>
    <scope>NUCLEOTIDE SEQUENCE</scope>
</reference>
<dbReference type="AlphaFoldDB" id="A0A644WAF8"/>
<gene>
    <name evidence="1" type="ORF">SDC9_45770</name>
</gene>
<organism evidence="1">
    <name type="scientific">bioreactor metagenome</name>
    <dbReference type="NCBI Taxonomy" id="1076179"/>
    <lineage>
        <taxon>unclassified sequences</taxon>
        <taxon>metagenomes</taxon>
        <taxon>ecological metagenomes</taxon>
    </lineage>
</organism>
<sequence length="106" mass="12244">MLGGKLIHCQKVLEWYTFTLSFTLRLAADSINDELEFRLIIAAIIKSIDENDWDSARKLFLEKVATYRNLGQKRVERIKQHTNVEILRGDVSVSISLKDLVKIVLK</sequence>
<name>A0A644WAF8_9ZZZZ</name>
<accession>A0A644WAF8</accession>
<evidence type="ECO:0000313" key="1">
    <source>
        <dbReference type="EMBL" id="MPL99552.1"/>
    </source>
</evidence>
<proteinExistence type="predicted"/>
<comment type="caution">
    <text evidence="1">The sequence shown here is derived from an EMBL/GenBank/DDBJ whole genome shotgun (WGS) entry which is preliminary data.</text>
</comment>
<protein>
    <submittedName>
        <fullName evidence="1">Uncharacterized protein</fullName>
    </submittedName>
</protein>
<dbReference type="EMBL" id="VSSQ01000673">
    <property type="protein sequence ID" value="MPL99552.1"/>
    <property type="molecule type" value="Genomic_DNA"/>
</dbReference>